<dbReference type="AlphaFoldDB" id="A0AAQ3K9A7"/>
<reference evidence="2 3" key="1">
    <citation type="submission" date="2023-10" db="EMBL/GenBank/DDBJ databases">
        <title>Chromosome-scale genome assembly provides insights into flower coloration mechanisms of Canna indica.</title>
        <authorList>
            <person name="Li C."/>
        </authorList>
    </citation>
    <scope>NUCLEOTIDE SEQUENCE [LARGE SCALE GENOMIC DNA]</scope>
    <source>
        <tissue evidence="2">Flower</tissue>
    </source>
</reference>
<dbReference type="Proteomes" id="UP001327560">
    <property type="component" value="Chromosome 4"/>
</dbReference>
<evidence type="ECO:0000313" key="2">
    <source>
        <dbReference type="EMBL" id="WOL04240.1"/>
    </source>
</evidence>
<accession>A0AAQ3K9A7</accession>
<dbReference type="EMBL" id="CP136893">
    <property type="protein sequence ID" value="WOL04240.1"/>
    <property type="molecule type" value="Genomic_DNA"/>
</dbReference>
<feature type="transmembrane region" description="Helical" evidence="1">
    <location>
        <begin position="89"/>
        <end position="113"/>
    </location>
</feature>
<evidence type="ECO:0000313" key="3">
    <source>
        <dbReference type="Proteomes" id="UP001327560"/>
    </source>
</evidence>
<protein>
    <submittedName>
        <fullName evidence="2">Uncharacterized protein</fullName>
    </submittedName>
</protein>
<keyword evidence="1" id="KW-0812">Transmembrane</keyword>
<keyword evidence="1" id="KW-1133">Transmembrane helix</keyword>
<sequence>MDITNRDSAIPTIISKAIIIRAIITVNSWGGQVGPPSSWDVSDHYRPCPWGPPRLWMHGFGLVTLSSDVFLSVAATGKTCQFLLYKRDGIMLLPLAAGIWEFLSEVVGVFFSLQVLRSAVLDEGLCWSWKMHC</sequence>
<evidence type="ECO:0000256" key="1">
    <source>
        <dbReference type="SAM" id="Phobius"/>
    </source>
</evidence>
<gene>
    <name evidence="2" type="ORF">Cni_G12961</name>
</gene>
<name>A0AAQ3K9A7_9LILI</name>
<keyword evidence="1" id="KW-0472">Membrane</keyword>
<organism evidence="2 3">
    <name type="scientific">Canna indica</name>
    <name type="common">Indian-shot</name>
    <dbReference type="NCBI Taxonomy" id="4628"/>
    <lineage>
        <taxon>Eukaryota</taxon>
        <taxon>Viridiplantae</taxon>
        <taxon>Streptophyta</taxon>
        <taxon>Embryophyta</taxon>
        <taxon>Tracheophyta</taxon>
        <taxon>Spermatophyta</taxon>
        <taxon>Magnoliopsida</taxon>
        <taxon>Liliopsida</taxon>
        <taxon>Zingiberales</taxon>
        <taxon>Cannaceae</taxon>
        <taxon>Canna</taxon>
    </lineage>
</organism>
<feature type="transmembrane region" description="Helical" evidence="1">
    <location>
        <begin position="55"/>
        <end position="77"/>
    </location>
</feature>
<proteinExistence type="predicted"/>
<keyword evidence="3" id="KW-1185">Reference proteome</keyword>